<name>A0A2I1HUG1_9GLOM</name>
<accession>A0A2I1HUG1</accession>
<keyword evidence="1" id="KW-0472">Membrane</keyword>
<organism evidence="2 3">
    <name type="scientific">Rhizophagus irregularis</name>
    <dbReference type="NCBI Taxonomy" id="588596"/>
    <lineage>
        <taxon>Eukaryota</taxon>
        <taxon>Fungi</taxon>
        <taxon>Fungi incertae sedis</taxon>
        <taxon>Mucoromycota</taxon>
        <taxon>Glomeromycotina</taxon>
        <taxon>Glomeromycetes</taxon>
        <taxon>Glomerales</taxon>
        <taxon>Glomeraceae</taxon>
        <taxon>Rhizophagus</taxon>
    </lineage>
</organism>
<proteinExistence type="predicted"/>
<keyword evidence="1" id="KW-0812">Transmembrane</keyword>
<evidence type="ECO:0000256" key="1">
    <source>
        <dbReference type="SAM" id="Phobius"/>
    </source>
</evidence>
<dbReference type="AlphaFoldDB" id="A0A2I1HUG1"/>
<dbReference type="Proteomes" id="UP000234323">
    <property type="component" value="Unassembled WGS sequence"/>
</dbReference>
<reference evidence="2 3" key="1">
    <citation type="submission" date="2015-10" db="EMBL/GenBank/DDBJ databases">
        <title>Genome analyses suggest a sexual origin of heterokaryosis in a supposedly ancient asexual fungus.</title>
        <authorList>
            <person name="Ropars J."/>
            <person name="Sedzielewska K."/>
            <person name="Noel J."/>
            <person name="Charron P."/>
            <person name="Farinelli L."/>
            <person name="Marton T."/>
            <person name="Kruger M."/>
            <person name="Pelin A."/>
            <person name="Brachmann A."/>
            <person name="Corradi N."/>
        </authorList>
    </citation>
    <scope>NUCLEOTIDE SEQUENCE [LARGE SCALE GENOMIC DNA]</scope>
    <source>
        <strain evidence="2 3">A4</strain>
    </source>
</reference>
<evidence type="ECO:0000313" key="3">
    <source>
        <dbReference type="Proteomes" id="UP000234323"/>
    </source>
</evidence>
<keyword evidence="3" id="KW-1185">Reference proteome</keyword>
<keyword evidence="1" id="KW-1133">Transmembrane helix</keyword>
<protein>
    <submittedName>
        <fullName evidence="2">Uncharacterized protein</fullName>
    </submittedName>
</protein>
<evidence type="ECO:0000313" key="2">
    <source>
        <dbReference type="EMBL" id="PKY62497.1"/>
    </source>
</evidence>
<feature type="transmembrane region" description="Helical" evidence="1">
    <location>
        <begin position="70"/>
        <end position="89"/>
    </location>
</feature>
<sequence>MDKSRTQFEPAVEFVSNFNDIFYQTISHNLERFGDMADPKNFTAQAQATNIQPTTIFYSPFCFVQVMGKFYGTIWVMMILMILMIHLVVETPPILPDVEMTPVNQTVITDDKQVKNQSTTAKPDAKTLAKNLRGVRANLRHYSLRYPIYLGPAENTSRVQTLGEYYQVFG</sequence>
<gene>
    <name evidence="2" type="ORF">RhiirA4_489050</name>
</gene>
<comment type="caution">
    <text evidence="2">The sequence shown here is derived from an EMBL/GenBank/DDBJ whole genome shotgun (WGS) entry which is preliminary data.</text>
</comment>
<dbReference type="EMBL" id="LLXI01007239">
    <property type="protein sequence ID" value="PKY62497.1"/>
    <property type="molecule type" value="Genomic_DNA"/>
</dbReference>